<dbReference type="GO" id="GO:0042910">
    <property type="term" value="F:xenobiotic transmembrane transporter activity"/>
    <property type="evidence" value="ECO:0007669"/>
    <property type="project" value="TreeGrafter"/>
</dbReference>
<dbReference type="Gene3D" id="1.20.1640.10">
    <property type="entry name" value="Multidrug efflux transporter AcrB transmembrane domain"/>
    <property type="match status" value="2"/>
</dbReference>
<feature type="transmembrane region" description="Helical" evidence="1">
    <location>
        <begin position="897"/>
        <end position="918"/>
    </location>
</feature>
<keyword evidence="1" id="KW-0812">Transmembrane</keyword>
<reference evidence="2" key="1">
    <citation type="submission" date="2017-02" db="EMBL/GenBank/DDBJ databases">
        <authorList>
            <person name="Regsiter A."/>
            <person name="William W."/>
        </authorList>
    </citation>
    <scope>NUCLEOTIDE SEQUENCE</scope>
    <source>
        <strain evidence="2">BdmA 4</strain>
    </source>
</reference>
<feature type="transmembrane region" description="Helical" evidence="1">
    <location>
        <begin position="542"/>
        <end position="567"/>
    </location>
</feature>
<feature type="transmembrane region" description="Helical" evidence="1">
    <location>
        <begin position="470"/>
        <end position="492"/>
    </location>
</feature>
<gene>
    <name evidence="2" type="ORF">SPIRO4BDMA_50653</name>
</gene>
<dbReference type="PANTHER" id="PTHR32063:SF0">
    <property type="entry name" value="SWARMING MOTILITY PROTEIN SWRC"/>
    <property type="match status" value="1"/>
</dbReference>
<feature type="transmembrane region" description="Helical" evidence="1">
    <location>
        <begin position="338"/>
        <end position="357"/>
    </location>
</feature>
<dbReference type="Pfam" id="PF00873">
    <property type="entry name" value="ACR_tran"/>
    <property type="match status" value="1"/>
</dbReference>
<proteinExistence type="predicted"/>
<keyword evidence="1" id="KW-1133">Transmembrane helix</keyword>
<feature type="transmembrane region" description="Helical" evidence="1">
    <location>
        <begin position="1007"/>
        <end position="1030"/>
    </location>
</feature>
<feature type="transmembrane region" description="Helical" evidence="1">
    <location>
        <begin position="12"/>
        <end position="34"/>
    </location>
</feature>
<dbReference type="InterPro" id="IPR001036">
    <property type="entry name" value="Acrflvin-R"/>
</dbReference>
<dbReference type="Gene3D" id="3.30.70.1440">
    <property type="entry name" value="Multidrug efflux transporter AcrB pore domain"/>
    <property type="match status" value="1"/>
</dbReference>
<feature type="transmembrane region" description="Helical" evidence="1">
    <location>
        <begin position="391"/>
        <end position="415"/>
    </location>
</feature>
<dbReference type="Gene3D" id="3.30.70.1430">
    <property type="entry name" value="Multidrug efflux transporter AcrB pore domain"/>
    <property type="match status" value="2"/>
</dbReference>
<protein>
    <submittedName>
        <fullName evidence="2">Acriflavin resistance protein</fullName>
    </submittedName>
</protein>
<evidence type="ECO:0000313" key="2">
    <source>
        <dbReference type="EMBL" id="SLM19138.1"/>
    </source>
</evidence>
<dbReference type="SUPFAM" id="SSF82693">
    <property type="entry name" value="Multidrug efflux transporter AcrB pore domain, PN1, PN2, PC1 and PC2 subdomains"/>
    <property type="match status" value="3"/>
</dbReference>
<dbReference type="SUPFAM" id="SSF82714">
    <property type="entry name" value="Multidrug efflux transporter AcrB TolC docking domain, DN and DC subdomains"/>
    <property type="match status" value="2"/>
</dbReference>
<dbReference type="InterPro" id="IPR027463">
    <property type="entry name" value="AcrB_DN_DC_subdom"/>
</dbReference>
<accession>A0A3P3XS77</accession>
<feature type="transmembrane region" description="Helical" evidence="1">
    <location>
        <begin position="364"/>
        <end position="385"/>
    </location>
</feature>
<name>A0A3P3XS77_9SPIR</name>
<dbReference type="Gene3D" id="3.30.2090.10">
    <property type="entry name" value="Multidrug efflux transporter AcrB TolC docking domain, DN and DC subdomains"/>
    <property type="match status" value="2"/>
</dbReference>
<dbReference type="Gene3D" id="3.30.70.1320">
    <property type="entry name" value="Multidrug efflux transporter AcrB pore domain like"/>
    <property type="match status" value="1"/>
</dbReference>
<dbReference type="PRINTS" id="PR00702">
    <property type="entry name" value="ACRIFLAVINRP"/>
</dbReference>
<feature type="transmembrane region" description="Helical" evidence="1">
    <location>
        <begin position="976"/>
        <end position="995"/>
    </location>
</feature>
<dbReference type="SUPFAM" id="SSF82866">
    <property type="entry name" value="Multidrug efflux transporter AcrB transmembrane domain"/>
    <property type="match status" value="2"/>
</dbReference>
<sequence>MSVVRKSIDHPVTIVMVFILICGVAAIFVSQIPVSLNPETDMPMLSVSTTYSGAGPEDVEQNVTKVLENALSSVEGLEKMSSTSAQGSSTINLEFGYDVDLDKAQSEIESDINGVLDSLPDDAETPNVRRFNMSSMPIISLAIKGDRPLKELQQIGEDTIQPQLERIKGVASASVVGGSDEIISVEVSQNRLAAYGLTVTDVASALASQNVLLSGGNIVRGTMEYQIRTHENLSSIDEVKNLAIKTVASDDSGNNRVIRLQDLADIKEGEDDPDRLVYIDGQRGINVQIVKESGSNAVQISRQVHSVLKSINKSLPAGVTVEVLSDDTTLVDSTLKEVYNSAWQGILLAVLILFLYLRNLKATFIIAISIPISILITLLCMYFSGLTLNTISLTGLIMGLGMVVDASIVILDNIYRYRERGTKSRIAALLGSQEMITAITASTLTTLCVFIPIILFRNKLGMMGQLFNDLVFTVCFSLAASLIVAVTIVPVLSGPVMHLETRTQKPVKNPFLKKIDDKLEQFFSAQEQVYKKALEFCLRNRLLIVALVAVILVVSLLYLSSFGLNLFPRSNTDDSLTVNLTFPLGTTTAHTQEVLEDLQANVQQDVKGFKSLILTVGGSGGPFSGNYTNEGSLQIMLPEPKDQTDTPTSIKTKLTPYLESIPGASFSYTAGRQFSSSSAVDVEIRSKDQDASLAAAQEIKRILATELPEVENFSISLEEGSPELLIKIDREKAAMYGFSVSQVAQEVRNAVYGVTAATYNSAGDMIDVVVRLREEDRRTLSDIKSLFLITSAGDKIPISSFVTISNSTAPQQIKRENKERIIHVEGDLPASSKVTSTEMAQQVQKVLDEKYVPRDGVTVSLGGESMDVGTYLPVFILIIAVAIFLVYGVMASQFESFVDPFIIFLSIPLMLIGVVWIYKLTNDSFSLFSMIGIVALAGVVVNNGIVLVDYTNTLRARGYGLFEACSEAGRHRLRPILMSTQTTLLGIMPLALFPGEGTETIQPIAKTMFGGLLVSSIMTLFLTPVLYNLFNSRRERKNVKKERETRNLLKEAAAMKAAEDKETNDGAN</sequence>
<organism evidence="2">
    <name type="scientific">uncultured spirochete</name>
    <dbReference type="NCBI Taxonomy" id="156406"/>
    <lineage>
        <taxon>Bacteria</taxon>
        <taxon>Pseudomonadati</taxon>
        <taxon>Spirochaetota</taxon>
        <taxon>Spirochaetia</taxon>
        <taxon>Spirochaetales</taxon>
        <taxon>environmental samples</taxon>
    </lineage>
</organism>
<dbReference type="AlphaFoldDB" id="A0A3P3XS77"/>
<feature type="transmembrane region" description="Helical" evidence="1">
    <location>
        <begin position="871"/>
        <end position="890"/>
    </location>
</feature>
<dbReference type="EMBL" id="FWDO01000005">
    <property type="protein sequence ID" value="SLM19138.1"/>
    <property type="molecule type" value="Genomic_DNA"/>
</dbReference>
<keyword evidence="1" id="KW-0472">Membrane</keyword>
<evidence type="ECO:0000256" key="1">
    <source>
        <dbReference type="SAM" id="Phobius"/>
    </source>
</evidence>
<feature type="transmembrane region" description="Helical" evidence="1">
    <location>
        <begin position="436"/>
        <end position="458"/>
    </location>
</feature>
<dbReference type="PANTHER" id="PTHR32063">
    <property type="match status" value="1"/>
</dbReference>
<feature type="transmembrane region" description="Helical" evidence="1">
    <location>
        <begin position="924"/>
        <end position="948"/>
    </location>
</feature>
<dbReference type="GO" id="GO:0005886">
    <property type="term" value="C:plasma membrane"/>
    <property type="evidence" value="ECO:0007669"/>
    <property type="project" value="TreeGrafter"/>
</dbReference>